<dbReference type="Gene3D" id="3.30.420.10">
    <property type="entry name" value="Ribonuclease H-like superfamily/Ribonuclease H"/>
    <property type="match status" value="1"/>
</dbReference>
<evidence type="ECO:0000313" key="4">
    <source>
        <dbReference type="RefSeq" id="XP_010513755.1"/>
    </source>
</evidence>
<dbReference type="Proteomes" id="UP000694864">
    <property type="component" value="Chromosome 5"/>
</dbReference>
<dbReference type="InterPro" id="IPR012337">
    <property type="entry name" value="RNaseH-like_sf"/>
</dbReference>
<evidence type="ECO:0000259" key="1">
    <source>
        <dbReference type="Pfam" id="PF13456"/>
    </source>
</evidence>
<gene>
    <name evidence="4" type="primary">LOC104789808</name>
</gene>
<reference evidence="3" key="1">
    <citation type="journal article" date="2014" name="Nat. Commun.">
        <title>The emerging biofuel crop Camelina sativa retains a highly undifferentiated hexaploid genome structure.</title>
        <authorList>
            <person name="Kagale S."/>
            <person name="Koh C."/>
            <person name="Nixon J."/>
            <person name="Bollina V."/>
            <person name="Clarke W.E."/>
            <person name="Tuteja R."/>
            <person name="Spillane C."/>
            <person name="Robinson S.J."/>
            <person name="Links M.G."/>
            <person name="Clarke C."/>
            <person name="Higgins E.E."/>
            <person name="Huebert T."/>
            <person name="Sharpe A.G."/>
            <person name="Parkin I.A."/>
        </authorList>
    </citation>
    <scope>NUCLEOTIDE SEQUENCE [LARGE SCALE GENOMIC DNA]</scope>
    <source>
        <strain evidence="3">cv. DH55</strain>
    </source>
</reference>
<dbReference type="Pfam" id="PF13456">
    <property type="entry name" value="RVT_3"/>
    <property type="match status" value="1"/>
</dbReference>
<organism evidence="3 4">
    <name type="scientific">Camelina sativa</name>
    <name type="common">False flax</name>
    <name type="synonym">Myagrum sativum</name>
    <dbReference type="NCBI Taxonomy" id="90675"/>
    <lineage>
        <taxon>Eukaryota</taxon>
        <taxon>Viridiplantae</taxon>
        <taxon>Streptophyta</taxon>
        <taxon>Embryophyta</taxon>
        <taxon>Tracheophyta</taxon>
        <taxon>Spermatophyta</taxon>
        <taxon>Magnoliopsida</taxon>
        <taxon>eudicotyledons</taxon>
        <taxon>Gunneridae</taxon>
        <taxon>Pentapetalae</taxon>
        <taxon>rosids</taxon>
        <taxon>malvids</taxon>
        <taxon>Brassicales</taxon>
        <taxon>Brassicaceae</taxon>
        <taxon>Camelineae</taxon>
        <taxon>Camelina</taxon>
    </lineage>
</organism>
<feature type="domain" description="RNase H type-1" evidence="1">
    <location>
        <begin position="165"/>
        <end position="285"/>
    </location>
</feature>
<evidence type="ECO:0000313" key="3">
    <source>
        <dbReference type="Proteomes" id="UP000694864"/>
    </source>
</evidence>
<sequence length="301" mass="33880">MWQALTGCISVTANLKRRGVACDIGCSRCGAEEETVNHVLFRCPPARQAWALAHVPVGLQNFPTESVYANVDHFLGRNNPGNRVDFFPWLMWYIWKARNAKVFENRDEHPDEVVRLAEGEASSWLQAQMDDGDLEGPPAGSPLSRTPRGNTVLLSSVYLGYRCFVDGSWKESDVFSGAGWCCTSVQRESPLLGATNYRRSLSPLHAEVEAFMWAMRCMIGHDIREVTFLTDCSDLVKMVSSPHEWPAFAPYLDDIKMDREEFSSFSLIYVSRNANVRADSLARKARASSHHILFVNDFPPN</sequence>
<dbReference type="InterPro" id="IPR044730">
    <property type="entry name" value="RNase_H-like_dom_plant"/>
</dbReference>
<dbReference type="InterPro" id="IPR036397">
    <property type="entry name" value="RNaseH_sf"/>
</dbReference>
<name>A0ABM0ZCD6_CAMSA</name>
<feature type="domain" description="Reverse transcriptase zinc-binding" evidence="2">
    <location>
        <begin position="1"/>
        <end position="50"/>
    </location>
</feature>
<accession>A0ABM0ZCD6</accession>
<dbReference type="InterPro" id="IPR002156">
    <property type="entry name" value="RNaseH_domain"/>
</dbReference>
<dbReference type="SUPFAM" id="SSF53098">
    <property type="entry name" value="Ribonuclease H-like"/>
    <property type="match status" value="1"/>
</dbReference>
<dbReference type="PANTHER" id="PTHR34146">
    <property type="entry name" value="POLYNUCLEOTIDYL TRANSFERASE, RIBONUCLEASE H-LIKE SUPERFAMILY PROTEIN-RELATED"/>
    <property type="match status" value="1"/>
</dbReference>
<dbReference type="Pfam" id="PF13966">
    <property type="entry name" value="zf-RVT"/>
    <property type="match status" value="1"/>
</dbReference>
<dbReference type="RefSeq" id="XP_010513755.1">
    <property type="nucleotide sequence ID" value="XM_010515453.1"/>
</dbReference>
<dbReference type="InterPro" id="IPR026960">
    <property type="entry name" value="RVT-Znf"/>
</dbReference>
<dbReference type="CDD" id="cd06222">
    <property type="entry name" value="RNase_H_like"/>
    <property type="match status" value="1"/>
</dbReference>
<dbReference type="PANTHER" id="PTHR34146:SF3">
    <property type="entry name" value="POLYNUCLEOTIDYL TRANSFERASE, RIBONUCLEASE H-LIKE SUPERFAMILY PROTEIN"/>
    <property type="match status" value="1"/>
</dbReference>
<reference evidence="4" key="2">
    <citation type="submission" date="2025-08" db="UniProtKB">
        <authorList>
            <consortium name="RefSeq"/>
        </authorList>
    </citation>
    <scope>IDENTIFICATION</scope>
    <source>
        <tissue evidence="4">Leaf</tissue>
    </source>
</reference>
<evidence type="ECO:0000259" key="2">
    <source>
        <dbReference type="Pfam" id="PF13966"/>
    </source>
</evidence>
<keyword evidence="3" id="KW-1185">Reference proteome</keyword>
<proteinExistence type="predicted"/>
<protein>
    <submittedName>
        <fullName evidence="4">Uncharacterized protein LOC104789808</fullName>
    </submittedName>
</protein>
<dbReference type="GeneID" id="104789808"/>